<keyword evidence="9" id="KW-1185">Reference proteome</keyword>
<gene>
    <name evidence="8" type="ORF">J2Z34_000965</name>
</gene>
<dbReference type="InterPro" id="IPR036259">
    <property type="entry name" value="MFS_trans_sf"/>
</dbReference>
<evidence type="ECO:0000256" key="5">
    <source>
        <dbReference type="ARBA" id="ARBA00022989"/>
    </source>
</evidence>
<dbReference type="EMBL" id="JAGGKC010000006">
    <property type="protein sequence ID" value="MBP1918489.1"/>
    <property type="molecule type" value="Genomic_DNA"/>
</dbReference>
<evidence type="ECO:0000256" key="1">
    <source>
        <dbReference type="ARBA" id="ARBA00004651"/>
    </source>
</evidence>
<keyword evidence="5 7" id="KW-1133">Transmembrane helix</keyword>
<comment type="subcellular location">
    <subcellularLocation>
        <location evidence="1">Cell membrane</location>
        <topology evidence="1">Multi-pass membrane protein</topology>
    </subcellularLocation>
</comment>
<evidence type="ECO:0000313" key="9">
    <source>
        <dbReference type="Proteomes" id="UP001519271"/>
    </source>
</evidence>
<name>A0ABS4G1R2_9CLOT</name>
<evidence type="ECO:0000256" key="3">
    <source>
        <dbReference type="ARBA" id="ARBA00022475"/>
    </source>
</evidence>
<dbReference type="SUPFAM" id="SSF103473">
    <property type="entry name" value="MFS general substrate transporter"/>
    <property type="match status" value="1"/>
</dbReference>
<comment type="caution">
    <text evidence="8">The sequence shown here is derived from an EMBL/GenBank/DDBJ whole genome shotgun (WGS) entry which is preliminary data.</text>
</comment>
<dbReference type="Pfam" id="PF04226">
    <property type="entry name" value="Transgly_assoc"/>
    <property type="match status" value="1"/>
</dbReference>
<dbReference type="PANTHER" id="PTHR33884:SF3">
    <property type="entry name" value="UPF0410 PROTEIN YMGE"/>
    <property type="match status" value="1"/>
</dbReference>
<dbReference type="PANTHER" id="PTHR33884">
    <property type="entry name" value="UPF0410 PROTEIN YMGE"/>
    <property type="match status" value="1"/>
</dbReference>
<reference evidence="8 9" key="1">
    <citation type="submission" date="2021-03" db="EMBL/GenBank/DDBJ databases">
        <title>Genomic Encyclopedia of Type Strains, Phase IV (KMG-IV): sequencing the most valuable type-strain genomes for metagenomic binning, comparative biology and taxonomic classification.</title>
        <authorList>
            <person name="Goeker M."/>
        </authorList>
    </citation>
    <scope>NUCLEOTIDE SEQUENCE [LARGE SCALE GENOMIC DNA]</scope>
    <source>
        <strain evidence="8 9">DSM 6139</strain>
    </source>
</reference>
<evidence type="ECO:0000256" key="4">
    <source>
        <dbReference type="ARBA" id="ARBA00022692"/>
    </source>
</evidence>
<protein>
    <submittedName>
        <fullName evidence="8">Membrane protein YeaQ/YmgE (Transglycosylase-associated protein family)</fullName>
    </submittedName>
</protein>
<dbReference type="Proteomes" id="UP001519271">
    <property type="component" value="Unassembled WGS sequence"/>
</dbReference>
<organism evidence="8 9">
    <name type="scientific">Youngiibacter multivorans</name>
    <dbReference type="NCBI Taxonomy" id="937251"/>
    <lineage>
        <taxon>Bacteria</taxon>
        <taxon>Bacillati</taxon>
        <taxon>Bacillota</taxon>
        <taxon>Clostridia</taxon>
        <taxon>Eubacteriales</taxon>
        <taxon>Clostridiaceae</taxon>
        <taxon>Youngiibacter</taxon>
    </lineage>
</organism>
<dbReference type="RefSeq" id="WP_209458724.1">
    <property type="nucleotide sequence ID" value="NZ_JAGGKC010000006.1"/>
</dbReference>
<evidence type="ECO:0000256" key="7">
    <source>
        <dbReference type="SAM" id="Phobius"/>
    </source>
</evidence>
<keyword evidence="4 7" id="KW-0812">Transmembrane</keyword>
<evidence type="ECO:0000256" key="2">
    <source>
        <dbReference type="ARBA" id="ARBA00011006"/>
    </source>
</evidence>
<feature type="transmembrane region" description="Helical" evidence="7">
    <location>
        <begin position="58"/>
        <end position="77"/>
    </location>
</feature>
<feature type="transmembrane region" description="Helical" evidence="7">
    <location>
        <begin position="29"/>
        <end position="46"/>
    </location>
</feature>
<dbReference type="InterPro" id="IPR007341">
    <property type="entry name" value="Transgly_assoc"/>
</dbReference>
<evidence type="ECO:0000313" key="8">
    <source>
        <dbReference type="EMBL" id="MBP1918489.1"/>
    </source>
</evidence>
<comment type="similarity">
    <text evidence="2">Belongs to the UPF0410 family.</text>
</comment>
<sequence>MDILSWIVVGGLAGWIASKFTGRDRSMGIGANILVGIGGAIIGGWIAKLLDLSGPTGINLWSIAVSVVGAIVLLTLLKMLKK</sequence>
<accession>A0ABS4G1R2</accession>
<keyword evidence="3" id="KW-1003">Cell membrane</keyword>
<evidence type="ECO:0000256" key="6">
    <source>
        <dbReference type="ARBA" id="ARBA00023136"/>
    </source>
</evidence>
<feature type="transmembrane region" description="Helical" evidence="7">
    <location>
        <begin position="6"/>
        <end position="22"/>
    </location>
</feature>
<keyword evidence="6 7" id="KW-0472">Membrane</keyword>
<proteinExistence type="inferred from homology"/>